<evidence type="ECO:0000256" key="2">
    <source>
        <dbReference type="SAM" id="MobiDB-lite"/>
    </source>
</evidence>
<sequence length="406" mass="45333">MVDSNNAPAGAPATATPPEPATEPQPAPEPVTDQQSPPNPAREPETPTELATETQSPPRPANEPQSEILPASHWAQVPLPEEPQDDGDDDSAYGEAASSTASLSASVLEYRTLHGRTFHSDMGKAESWIPNDEQQQDSMDIHHHMCTLALEDKLFLAPLQPEKIQKVVDIGTGTGIWAIDFADKFPNAEVIGTDVSPIQPPWVPPGVKFELDDANLPWTWADNTFDYVHVRCLFGSIVDWSALYREAFRCCKPGGWFEDFENSINMLSDDGSVAPGSPMDQWGQVFWAGGEKFGRTFRVVEDEIQRKCMEEAGFVDITVWEHRCPIGTWPSDPRLKTLGQFSKMVLESDAEGYVLYMWNAVMGWSPEEIQVYLAHLRRQLRDKNTHASYRQTVVYGRKPEPDEVRA</sequence>
<dbReference type="PANTHER" id="PTHR43591:SF10">
    <property type="entry name" value="ABC TRANSMEMBRANE TYPE-1 DOMAIN-CONTAINING PROTEIN-RELATED"/>
    <property type="match status" value="1"/>
</dbReference>
<dbReference type="GeneID" id="85312543"/>
<feature type="region of interest" description="Disordered" evidence="2">
    <location>
        <begin position="1"/>
        <end position="101"/>
    </location>
</feature>
<dbReference type="Proteomes" id="UP001244011">
    <property type="component" value="Unassembled WGS sequence"/>
</dbReference>
<dbReference type="EMBL" id="MU839044">
    <property type="protein sequence ID" value="KAK1762050.1"/>
    <property type="molecule type" value="Genomic_DNA"/>
</dbReference>
<dbReference type="RefSeq" id="XP_060278263.1">
    <property type="nucleotide sequence ID" value="XM_060429356.1"/>
</dbReference>
<dbReference type="Gene3D" id="3.40.50.150">
    <property type="entry name" value="Vaccinia Virus protein VP39"/>
    <property type="match status" value="1"/>
</dbReference>
<dbReference type="GO" id="GO:0032259">
    <property type="term" value="P:methylation"/>
    <property type="evidence" value="ECO:0007669"/>
    <property type="project" value="UniProtKB-KW"/>
</dbReference>
<evidence type="ECO:0000256" key="1">
    <source>
        <dbReference type="ARBA" id="ARBA00038158"/>
    </source>
</evidence>
<dbReference type="InterPro" id="IPR029063">
    <property type="entry name" value="SAM-dependent_MTases_sf"/>
</dbReference>
<feature type="compositionally biased region" description="Acidic residues" evidence="2">
    <location>
        <begin position="82"/>
        <end position="92"/>
    </location>
</feature>
<comment type="similarity">
    <text evidence="1">Belongs to the methyltransferase superfamily. LaeA methyltransferase family.</text>
</comment>
<comment type="caution">
    <text evidence="3">The sequence shown here is derived from an EMBL/GenBank/DDBJ whole genome shotgun (WGS) entry which is preliminary data.</text>
</comment>
<protein>
    <submittedName>
        <fullName evidence="3">Methyltransferase type 11</fullName>
    </submittedName>
</protein>
<dbReference type="PANTHER" id="PTHR43591">
    <property type="entry name" value="METHYLTRANSFERASE"/>
    <property type="match status" value="1"/>
</dbReference>
<accession>A0AAJ0BPF5</accession>
<name>A0AAJ0BPF5_9PEZI</name>
<organism evidence="3 4">
    <name type="scientific">Phialemonium atrogriseum</name>
    <dbReference type="NCBI Taxonomy" id="1093897"/>
    <lineage>
        <taxon>Eukaryota</taxon>
        <taxon>Fungi</taxon>
        <taxon>Dikarya</taxon>
        <taxon>Ascomycota</taxon>
        <taxon>Pezizomycotina</taxon>
        <taxon>Sordariomycetes</taxon>
        <taxon>Sordariomycetidae</taxon>
        <taxon>Cephalothecales</taxon>
        <taxon>Cephalothecaceae</taxon>
        <taxon>Phialemonium</taxon>
    </lineage>
</organism>
<keyword evidence="3" id="KW-0489">Methyltransferase</keyword>
<gene>
    <name evidence="3" type="ORF">QBC33DRAFT_552998</name>
</gene>
<keyword evidence="3" id="KW-0808">Transferase</keyword>
<dbReference type="Pfam" id="PF13489">
    <property type="entry name" value="Methyltransf_23"/>
    <property type="match status" value="1"/>
</dbReference>
<evidence type="ECO:0000313" key="3">
    <source>
        <dbReference type="EMBL" id="KAK1762050.1"/>
    </source>
</evidence>
<keyword evidence="4" id="KW-1185">Reference proteome</keyword>
<evidence type="ECO:0000313" key="4">
    <source>
        <dbReference type="Proteomes" id="UP001244011"/>
    </source>
</evidence>
<reference evidence="3" key="1">
    <citation type="submission" date="2023-06" db="EMBL/GenBank/DDBJ databases">
        <title>Genome-scale phylogeny and comparative genomics of the fungal order Sordariales.</title>
        <authorList>
            <consortium name="Lawrence Berkeley National Laboratory"/>
            <person name="Hensen N."/>
            <person name="Bonometti L."/>
            <person name="Westerberg I."/>
            <person name="Brannstrom I.O."/>
            <person name="Guillou S."/>
            <person name="Cros-Aarteil S."/>
            <person name="Calhoun S."/>
            <person name="Haridas S."/>
            <person name="Kuo A."/>
            <person name="Mondo S."/>
            <person name="Pangilinan J."/>
            <person name="Riley R."/>
            <person name="Labutti K."/>
            <person name="Andreopoulos B."/>
            <person name="Lipzen A."/>
            <person name="Chen C."/>
            <person name="Yanf M."/>
            <person name="Daum C."/>
            <person name="Ng V."/>
            <person name="Clum A."/>
            <person name="Steindorff A."/>
            <person name="Ohm R."/>
            <person name="Martin F."/>
            <person name="Silar P."/>
            <person name="Natvig D."/>
            <person name="Lalanne C."/>
            <person name="Gautier V."/>
            <person name="Ament-Velasquez S.L."/>
            <person name="Kruys A."/>
            <person name="Hutchinson M.I."/>
            <person name="Powell A.J."/>
            <person name="Barry K."/>
            <person name="Miller A.N."/>
            <person name="Grigoriev I.V."/>
            <person name="Debuchy R."/>
            <person name="Gladieux P."/>
            <person name="Thoren M.H."/>
            <person name="Johannesson H."/>
        </authorList>
    </citation>
    <scope>NUCLEOTIDE SEQUENCE</scope>
    <source>
        <strain evidence="3">8032-3</strain>
    </source>
</reference>
<feature type="compositionally biased region" description="Pro residues" evidence="2">
    <location>
        <begin position="15"/>
        <end position="29"/>
    </location>
</feature>
<dbReference type="AlphaFoldDB" id="A0AAJ0BPF5"/>
<dbReference type="SUPFAM" id="SSF53335">
    <property type="entry name" value="S-adenosyl-L-methionine-dependent methyltransferases"/>
    <property type="match status" value="1"/>
</dbReference>
<dbReference type="CDD" id="cd02440">
    <property type="entry name" value="AdoMet_MTases"/>
    <property type="match status" value="1"/>
</dbReference>
<proteinExistence type="inferred from homology"/>
<dbReference type="GO" id="GO:0008168">
    <property type="term" value="F:methyltransferase activity"/>
    <property type="evidence" value="ECO:0007669"/>
    <property type="project" value="UniProtKB-KW"/>
</dbReference>